<accession>A0ABP7ITU0</accession>
<organism evidence="2 3">
    <name type="scientific">Sphaerisporangium flaviroseum</name>
    <dbReference type="NCBI Taxonomy" id="509199"/>
    <lineage>
        <taxon>Bacteria</taxon>
        <taxon>Bacillati</taxon>
        <taxon>Actinomycetota</taxon>
        <taxon>Actinomycetes</taxon>
        <taxon>Streptosporangiales</taxon>
        <taxon>Streptosporangiaceae</taxon>
        <taxon>Sphaerisporangium</taxon>
    </lineage>
</organism>
<name>A0ABP7ITU0_9ACTN</name>
<dbReference type="EMBL" id="BAAAZR010000020">
    <property type="protein sequence ID" value="GAA3826198.1"/>
    <property type="molecule type" value="Genomic_DNA"/>
</dbReference>
<evidence type="ECO:0000313" key="3">
    <source>
        <dbReference type="Proteomes" id="UP001500888"/>
    </source>
</evidence>
<evidence type="ECO:0000313" key="2">
    <source>
        <dbReference type="EMBL" id="GAA3826198.1"/>
    </source>
</evidence>
<feature type="region of interest" description="Disordered" evidence="1">
    <location>
        <begin position="112"/>
        <end position="145"/>
    </location>
</feature>
<comment type="caution">
    <text evidence="2">The sequence shown here is derived from an EMBL/GenBank/DDBJ whole genome shotgun (WGS) entry which is preliminary data.</text>
</comment>
<dbReference type="RefSeq" id="WP_344945837.1">
    <property type="nucleotide sequence ID" value="NZ_BAAAZR010000020.1"/>
</dbReference>
<evidence type="ECO:0000256" key="1">
    <source>
        <dbReference type="SAM" id="MobiDB-lite"/>
    </source>
</evidence>
<protein>
    <submittedName>
        <fullName evidence="2">Uncharacterized protein</fullName>
    </submittedName>
</protein>
<gene>
    <name evidence="2" type="ORF">GCM10022226_53680</name>
</gene>
<reference evidence="3" key="1">
    <citation type="journal article" date="2019" name="Int. J. Syst. Evol. Microbiol.">
        <title>The Global Catalogue of Microorganisms (GCM) 10K type strain sequencing project: providing services to taxonomists for standard genome sequencing and annotation.</title>
        <authorList>
            <consortium name="The Broad Institute Genomics Platform"/>
            <consortium name="The Broad Institute Genome Sequencing Center for Infectious Disease"/>
            <person name="Wu L."/>
            <person name="Ma J."/>
        </authorList>
    </citation>
    <scope>NUCLEOTIDE SEQUENCE [LARGE SCALE GENOMIC DNA]</scope>
    <source>
        <strain evidence="3">JCM 16908</strain>
    </source>
</reference>
<dbReference type="Proteomes" id="UP001500888">
    <property type="component" value="Unassembled WGS sequence"/>
</dbReference>
<keyword evidence="3" id="KW-1185">Reference proteome</keyword>
<feature type="compositionally biased region" description="Polar residues" evidence="1">
    <location>
        <begin position="135"/>
        <end position="145"/>
    </location>
</feature>
<proteinExistence type="predicted"/>
<sequence>MATWTVWRQDDIGNTAEVARYDDRVEALARVLKFEAGHPHKQTYWVAGDVVPLTNRDLYRRITALRAVLVAGERTLPEYLRALWHVSRTRSDRDRLPLDEVAAMLTAAATLAPPPADEVTSTPAATLAQPPADEVTSTPAATSGPLSAEVNRDFVSEVSLSGFARWEAVITSQIADLDDFALQPPGDDAYFGVDAPRTSGPRATPRRWYNLHPATYLECGLAGAFGGWDESDGLRIAVPGPVHPDVPMDTEVVQIDALTWDDLADFALCGQTYE</sequence>